<feature type="domain" description="Bridge-like lipid transfer protein family member 1 C-terminal" evidence="3">
    <location>
        <begin position="3084"/>
        <end position="3639"/>
    </location>
</feature>
<accession>A0A7I4YNN4</accession>
<feature type="region of interest" description="Disordered" evidence="1">
    <location>
        <begin position="1659"/>
        <end position="1684"/>
    </location>
</feature>
<evidence type="ECO:0000256" key="2">
    <source>
        <dbReference type="SAM" id="Phobius"/>
    </source>
</evidence>
<feature type="transmembrane region" description="Helical" evidence="2">
    <location>
        <begin position="28"/>
        <end position="49"/>
    </location>
</feature>
<dbReference type="Pfam" id="PF25040">
    <property type="entry name" value="BLTP1_C"/>
    <property type="match status" value="5"/>
</dbReference>
<sequence length="3652" mass="410474">MNSSHDHIFDQIKFRLDDETIDPEKRSFWVLLSSLVLFVVWIVFLTYYLSRVVGPIVSFILNRYLRLTKTPGHIKLTSFSLSLLGGKLMFKDFLFANDDYSLRINDGWIVFSYWNYVPGRKVDFKSNSSRLHLSLNGLQIHIYNRVQRYKEIAKLFRMEKIFGDDVEVKRAVPIDSAAPSAYWDRIWSLVGVIKLDIWSGRVVVGNRLLPYMLVVSMENMNSKVRLRESAADRALLSVEGQAESVRASFLKHPDYKGVPYKDPPRTMGDGFAILQSALLHFFYHQDILGYVTVDEQSLTTQRPIWESIWRFDHNTVVSYGPWADFQRALLYSFFFPSDYQTVVPDELPKRGKRRIHIMHDVRISLLKETSIDVWFMRGDQLESVHSRCQPGSTIDMSIWWITKEDGFSWSMHTSLLRLESTSSLPYRKLLEAETFSVDAEFKYPRVFNAKQIWDFKFRLTKCCCWLVWDHQRFVSDLINEFLGDTPADLVTFVPYTVSIDFDVSDSFEAILLLNESNWVDPSEKNPENVEASIVGSHFNISFTMPFEDFLPELVSTTYTLRLENALALRLRYPPGSATAPVMAALSCAAYTNMYSSPSPHGIHSNNTEEWHEIWRTESITCTIDFTYHPTVSKIASDLPLHVLQEFLPKPVEHPKDLPPDKMIVKLEIGGSEVRLTGSLIKCVIELKNNYFGLYDSMTDVTQPEAIAMTRSIYNRVPPNAPVEAYRPMEVIVDLRMFNIRAHCLTYAAFSEEKSFCPVLCTEEIAVVIKKGFKETIIQAGVGPCAAYFERSASTQNDGYLTLSGFQFRGHAMFSSVDCPWDMAVVEYCWLTELLIGDLDGSFSSPSQIITLINFLDTLLLLVIAKDDAKIVPERFKFCQHGQTCTVCTIGSQPGRPCEPEERLKYRQMRLAVDGVQLALTDENTAITLAVDPIRFTLCNAHEKRCTEHICVRIPQVTALQLFHPSNSPTWLECARASISGVSLDVELPNPPASGHLDQLRQAFLQKHDRESKRLHFLWDRTTTAWSCACYGDTAFITKDDPLGQYFLIHLDQKLCVHSMNQTPGGQPGVFQNIVYPEKKLFREELRQYFSPSRKPSTQTTSEVPSMETASFHSAMSKTIPIEKCLVSVRPLTDAYGEYLTHYNVTSRTKSEAPQFGAPGEIAQWVDARTFKVFEVEKGISSVHLTLLTPSMKSGSSKVQPAPEMQSGETVFEPQALDTRPATHDGRFVINGSVGKTLEIFFTPLAIELLDRLLVDVSRCVALIHPSMLVQMSYRECVNKQHRQPLTEPLFTTTESSPLLSVSLDLPLAHVAMFECSIVHSEGTEVKTAANMAAVLLQRASVTSGTTKDFIEGQVTINLNSSVLSAQFLHFTSRLLTDFAGNRVNFKASVAWDKSPLAERMLDIEPRVVVDFQVPDVEISLEGRDANVKSATEAVNRESAEKLTPPLHSAKILHLYKMKVEIGAVNTLIVMPRPLEMTGRNEFPLYDVLSPCLTTWLHVSKQLTNTIEELQENWGATVDMTFAQVLKLALDSTDDRIFKAKSGRCVMQKVTELGAHQASCPSCLLLHTVLRWCALPESAEKLAQQPPSTLAFIPEFSDRTKRKTALMALLSHWHPDICQQVKLVSNAEARKFRVDPTSLTREVRIPMDEPEKKSDLKLRQNLSKSSQATTNVASNVGATKRRSSTHEQKVDLYHWLLSVHREPKDRKLTDAGGRDYLNPMDIMSQAFFFSFYRSHCLEWTNLDDMPLNQLSLAYMFVINNVVTAMVEQRVVSSAADISRKFITPHLHQLVHVKRIAIDGKLSWHIVMDEKGLLPEKGIADITYNGTVENVRFVVALCSVCLIKEIALVSKTLSAPGDHKKRGSAPHSSAEQLSPMNSPMVAQTRASVSWDVRVLDMMRDFEKNRSRTATKKRGGVEKKIRGELEIDSVRLESILTDLYVSMMVQLIGVKQYHDSDRNHGSKSKKNIKTLLSKRHATMFDISLRKASLALMESDNAKQNMHIVNCTLHESSARLSSGVAEGEKDEPLTSLRVSLGAIEGELPVAAHSLHDVVMRHGPQLEQQFNRLSAQPAQPAPSNQKPEAEQQTDSLQQVEVVGPAQVAAWEQNHGKYGDATKKPVRPRAPIMKIKFDFETSNIELRARLLPSLLARYKLNRAFSSGVTGDEAKWTASIQTHYAEFCVSSAGKPMDTFTLALPAVGVNGEYTVDKEGTAPATNKTLLYREGGYLKVTVTLGQVNHSFTTDLLNQILFAEQSFRSELSALITRLRAERSGWSPAANNAPQISNREPMLLFSLKVKGQGVPWLQLTAATPTATAVRFTIESLDAELTNRWVMKELGSAKERLFGAAAIQFNAKLGQLVKVAEYAELQAELQEYATFMTQVRVENKESSSHQSYSYHISLNRPILLIKSSAIDKAILLWLNYKNTYDYWRAERSKVVRAATAAVKQRSNSIQHAMFSPPQTQNFDVNLSLAINNGMYVCMPLYSQDLTDGMPALVLSLQKSDVTVCIMKELACQASFHGFKLNFIDNFDELSLSESVKEATGNTQTNYLFFPQGTYQLCSQASSDEQGAKWVLSVRSQMRGMVIDLDQRIGKFAKLVINTFSSLGENEDDMDDRRSNVSEDDDPKIEGAGELKNLRPEERVPWMERKMHEQSTLVSDLIACKASEKRIEAERSKLRQYELMRFKEFRRSMIEKIRRRRNTGNKGDKALSAVSSENLRPSKTVSDQRASEVEEKSHAENVRMNIDVQVSIESGRCTLRTALKQEMSLMMVPAMVKKPSTKDLRAKAFASAQPTNLTRFSIPSLDMKGYYISADSGSLPASVAASFSNGPSAQPSLAKLEAVRVPSQLDLMTVRNRGCFYLSAALASMPTETVVTPHLADYLEQMLEPLPISSGATVTSVPSTGEQQEGVAHIVGMDTSALPIDVLFFLTVQSSTIRFDGQQQRSSAADCLLKLPCLSLMATTRRTVEDSYVGGIDVSATLSAFSLSIYSPHQQSTAHDALSLTLDHLSFVISRSKNSSVEADNRVKFVLTSNIGAANFNYDMRRLSELMAFPKPWYRAAIARRVFFGDQAAAHDTTSQRPSTIASHQLVASRPVSVRPEKAWSATVLLAVQWKELNVNAQMSNTMGNTSWKARRGLLRAIAKLNSRSERNVTLTFKLDSSELTAHGGAISGEIALSRLLLSASHKRKVNRPPKNGAKVQLRWLAARVEWMSRAVLIGRCEKPAISLGDEFSRDRNDEGEYTRACVRLNVKGSWEDLQLVITRCTVDDIQKIINKLKTFFEEQLKSSKMVWGIQEESAATPSNSKERQETTEVPTMATAIWQKVLDTITQIQFKQKILPIPQHGETVVGGFVGLEAGRLSLACMHGEMNAHSWALFHLRYPGIIFTPEAKFSYIDKDDDVIGIALRQKLVIRLGPQDAKRTASNNPVEIPNMSAENMATVCRVQQNRNTVMRQNASISTSLEYLIGDVLKQIGLASGKEGTVTSSRGQHSVLELFQFPALEAILISDQMNECDVVEFDEDDRPEVHSTFVCDFLDAVCVQTDFNAQVSFLPELLKSYMQVSDSPLPVENPVKTDKRRYLCEKWAVDPKIRFIDRFRWNPPVIDEVLRKLQIFDHRTTIPKALQRALLDPLDKAVAVALYELLRLVDQRQSFERSSRT</sequence>
<evidence type="ECO:0000256" key="1">
    <source>
        <dbReference type="SAM" id="MobiDB-lite"/>
    </source>
</evidence>
<dbReference type="Pfam" id="PF25039">
    <property type="entry name" value="BLTP1_M"/>
    <property type="match status" value="1"/>
</dbReference>
<dbReference type="GO" id="GO:0098793">
    <property type="term" value="C:presynapse"/>
    <property type="evidence" value="ECO:0007669"/>
    <property type="project" value="GOC"/>
</dbReference>
<dbReference type="PANTHER" id="PTHR31640:SF1">
    <property type="entry name" value="BRIDGE-LIKE LIPID TRANSFER PROTEIN FAMILY MEMBER 1"/>
    <property type="match status" value="1"/>
</dbReference>
<feature type="compositionally biased region" description="Polar residues" evidence="1">
    <location>
        <begin position="1659"/>
        <end position="1676"/>
    </location>
</feature>
<dbReference type="WBParaSite" id="HCON_00124880-00001">
    <property type="protein sequence ID" value="HCON_00124880-00001"/>
    <property type="gene ID" value="HCON_00124880"/>
</dbReference>
<dbReference type="InterPro" id="IPR047104">
    <property type="entry name" value="BLTP1_N"/>
</dbReference>
<dbReference type="PANTHER" id="PTHR31640">
    <property type="entry name" value="TRANSMEMBRANE PROTEIN KIAA1109"/>
    <property type="match status" value="1"/>
</dbReference>
<feature type="region of interest" description="Disordered" evidence="1">
    <location>
        <begin position="2604"/>
        <end position="2627"/>
    </location>
</feature>
<organism evidence="4 5">
    <name type="scientific">Haemonchus contortus</name>
    <name type="common">Barber pole worm</name>
    <dbReference type="NCBI Taxonomy" id="6289"/>
    <lineage>
        <taxon>Eukaryota</taxon>
        <taxon>Metazoa</taxon>
        <taxon>Ecdysozoa</taxon>
        <taxon>Nematoda</taxon>
        <taxon>Chromadorea</taxon>
        <taxon>Rhabditida</taxon>
        <taxon>Rhabditina</taxon>
        <taxon>Rhabditomorpha</taxon>
        <taxon>Strongyloidea</taxon>
        <taxon>Trichostrongylidae</taxon>
        <taxon>Haemonchus</taxon>
    </lineage>
</organism>
<keyword evidence="2" id="KW-1133">Transmembrane helix</keyword>
<keyword evidence="2" id="KW-0812">Transmembrane</keyword>
<dbReference type="GO" id="GO:0048488">
    <property type="term" value="P:synaptic vesicle endocytosis"/>
    <property type="evidence" value="ECO:0007669"/>
    <property type="project" value="TreeGrafter"/>
</dbReference>
<dbReference type="InterPro" id="IPR056741">
    <property type="entry name" value="BLTP1_M"/>
</dbReference>
<feature type="region of interest" description="Disordered" evidence="1">
    <location>
        <begin position="2065"/>
        <end position="2087"/>
    </location>
</feature>
<evidence type="ECO:0000313" key="5">
    <source>
        <dbReference type="WBParaSite" id="HCON_00124880-00001"/>
    </source>
</evidence>
<feature type="region of interest" description="Disordered" evidence="1">
    <location>
        <begin position="2691"/>
        <end position="2731"/>
    </location>
</feature>
<dbReference type="InterPro" id="IPR056742">
    <property type="entry name" value="BLTP1_C"/>
</dbReference>
<dbReference type="Proteomes" id="UP000025227">
    <property type="component" value="Unplaced"/>
</dbReference>
<feature type="compositionally biased region" description="Polar residues" evidence="1">
    <location>
        <begin position="1864"/>
        <end position="1877"/>
    </location>
</feature>
<proteinExistence type="predicted"/>
<dbReference type="Pfam" id="PF20413">
    <property type="entry name" value="BLTP1_N"/>
    <property type="match status" value="1"/>
</dbReference>
<evidence type="ECO:0000259" key="3">
    <source>
        <dbReference type="SMART" id="SM01220"/>
    </source>
</evidence>
<reference evidence="5" key="1">
    <citation type="submission" date="2020-12" db="UniProtKB">
        <authorList>
            <consortium name="WormBaseParasite"/>
        </authorList>
    </citation>
    <scope>IDENTIFICATION</scope>
    <source>
        <strain evidence="5">MHco3</strain>
    </source>
</reference>
<evidence type="ECO:0000313" key="4">
    <source>
        <dbReference type="Proteomes" id="UP000025227"/>
    </source>
</evidence>
<feature type="region of interest" description="Disordered" evidence="1">
    <location>
        <begin position="1853"/>
        <end position="1877"/>
    </location>
</feature>
<dbReference type="InterPro" id="IPR033616">
    <property type="entry name" value="BLTP1"/>
</dbReference>
<dbReference type="SMART" id="SM01220">
    <property type="entry name" value="FSA_C"/>
    <property type="match status" value="1"/>
</dbReference>
<protein>
    <submittedName>
        <fullName evidence="5">FSA_C domain-containing protein</fullName>
    </submittedName>
</protein>
<dbReference type="OrthoDB" id="10051416at2759"/>
<name>A0A7I4YNN4_HAECO</name>
<keyword evidence="2" id="KW-0472">Membrane</keyword>
<feature type="compositionally biased region" description="Polar residues" evidence="1">
    <location>
        <begin position="2707"/>
        <end position="2722"/>
    </location>
</feature>
<keyword evidence="4" id="KW-1185">Reference proteome</keyword>